<evidence type="ECO:0000256" key="1">
    <source>
        <dbReference type="ARBA" id="ARBA00007355"/>
    </source>
</evidence>
<dbReference type="InterPro" id="IPR007763">
    <property type="entry name" value="NDUFA12"/>
</dbReference>
<keyword evidence="2" id="KW-0999">Mitochondrion inner membrane</keyword>
<dbReference type="GO" id="GO:0006979">
    <property type="term" value="P:response to oxidative stress"/>
    <property type="evidence" value="ECO:0007669"/>
    <property type="project" value="TreeGrafter"/>
</dbReference>
<keyword evidence="2" id="KW-0472">Membrane</keyword>
<proteinExistence type="evidence at transcript level"/>
<accession>A0A023FE79</accession>
<reference evidence="3" key="1">
    <citation type="submission" date="2014-03" db="EMBL/GenBank/DDBJ databases">
        <title>The sialotranscriptome of Amblyomma triste, Amblyomma parvum and Amblyomma cajennense ticks, uncovered by 454-based RNA-seq.</title>
        <authorList>
            <person name="Garcia G.R."/>
            <person name="Gardinassi L.G."/>
            <person name="Ribeiro J.M."/>
            <person name="Anatriello E."/>
            <person name="Ferreira B.R."/>
            <person name="Moreira H.N."/>
            <person name="Mafra C."/>
            <person name="Olegario M.M."/>
            <person name="Szabo P.J."/>
            <person name="Miranda-Santos I.K."/>
            <person name="Maruyama S.R."/>
        </authorList>
    </citation>
    <scope>NUCLEOTIDE SEQUENCE</scope>
    <source>
        <strain evidence="3">Uberlandia</strain>
        <tissue evidence="3">Salivary glands</tissue>
    </source>
</reference>
<comment type="similarity">
    <text evidence="1 2">Belongs to the complex I NDUFA12 subunit family.</text>
</comment>
<comment type="function">
    <text evidence="2">Accessory subunit of the mitochondrial membrane respiratory chain NADH dehydrogenase (Complex I), that is believed not to be involved in catalysis. Complex I functions in the transfer of electrons from NADH to the respiratory chain. The immediate electron acceptor for the enzyme is believed to be ubiquinone.</text>
</comment>
<dbReference type="PANTHER" id="PTHR12910:SF2">
    <property type="entry name" value="NADH DEHYDROGENASE [UBIQUINONE] 1 ALPHA SUBCOMPLEX SUBUNIT 12"/>
    <property type="match status" value="1"/>
</dbReference>
<name>A0A023FE79_AMBCJ</name>
<dbReference type="GO" id="GO:0045271">
    <property type="term" value="C:respiratory chain complex I"/>
    <property type="evidence" value="ECO:0007669"/>
    <property type="project" value="InterPro"/>
</dbReference>
<dbReference type="PANTHER" id="PTHR12910">
    <property type="entry name" value="NADH-UBIQUINONE OXIDOREDUCTASE SUBUNIT B17.2"/>
    <property type="match status" value="1"/>
</dbReference>
<comment type="subunit">
    <text evidence="2">Complex I is composed of 45 different subunits.</text>
</comment>
<keyword evidence="2" id="KW-0249">Electron transport</keyword>
<keyword evidence="2" id="KW-0679">Respiratory chain</keyword>
<dbReference type="AlphaFoldDB" id="A0A023FE79"/>
<sequence length="142" mass="16895">MSSFFGFDKIQRLFAIVKHNGGFIRSAFKLWRMDELRMGTLVGVDKYGNKYFEDNRFFFGRNRWVEYADYYYFNYDGSQVPAEWHGWLHYTTDLPPTKAPLPQYKWLAQHTENMSGTKDAYMPYSTVPPKIQPWVPPKTARK</sequence>
<dbReference type="EMBL" id="GBBK01004201">
    <property type="protein sequence ID" value="JAC20281.1"/>
    <property type="molecule type" value="mRNA"/>
</dbReference>
<organism evidence="3">
    <name type="scientific">Amblyomma cajennense</name>
    <name type="common">Cayenne tick</name>
    <name type="synonym">Acarus cajennensis</name>
    <dbReference type="NCBI Taxonomy" id="34607"/>
    <lineage>
        <taxon>Eukaryota</taxon>
        <taxon>Metazoa</taxon>
        <taxon>Ecdysozoa</taxon>
        <taxon>Arthropoda</taxon>
        <taxon>Chelicerata</taxon>
        <taxon>Arachnida</taxon>
        <taxon>Acari</taxon>
        <taxon>Parasitiformes</taxon>
        <taxon>Ixodida</taxon>
        <taxon>Ixodoidea</taxon>
        <taxon>Ixodidae</taxon>
        <taxon>Amblyomminae</taxon>
        <taxon>Amblyomma</taxon>
    </lineage>
</organism>
<dbReference type="GO" id="GO:0005743">
    <property type="term" value="C:mitochondrial inner membrane"/>
    <property type="evidence" value="ECO:0007669"/>
    <property type="project" value="UniProtKB-SubCell"/>
</dbReference>
<dbReference type="Pfam" id="PF05071">
    <property type="entry name" value="NDUFA12"/>
    <property type="match status" value="1"/>
</dbReference>
<evidence type="ECO:0000313" key="3">
    <source>
        <dbReference type="EMBL" id="JAC20281.1"/>
    </source>
</evidence>
<comment type="subcellular location">
    <subcellularLocation>
        <location evidence="2">Mitochondrion inner membrane</location>
        <topology evidence="2">Peripheral membrane protein</topology>
        <orientation evidence="2">Matrix side</orientation>
    </subcellularLocation>
</comment>
<evidence type="ECO:0000256" key="2">
    <source>
        <dbReference type="RuleBase" id="RU363103"/>
    </source>
</evidence>
<keyword evidence="2" id="KW-0496">Mitochondrion</keyword>
<protein>
    <recommendedName>
        <fullName evidence="2">NADH dehydrogenase [ubiquinone] 1 alpha subcomplex subunit 12</fullName>
    </recommendedName>
</protein>
<keyword evidence="2" id="KW-0813">Transport</keyword>